<sequence>MQLRIPGPTPCPPQALQAMGQQMMNHRGDRFVKILKSI</sequence>
<comment type="caution">
    <text evidence="1">The sequence shown here is derived from an EMBL/GenBank/DDBJ whole genome shotgun (WGS) entry which is preliminary data.</text>
</comment>
<dbReference type="SUPFAM" id="SSF53383">
    <property type="entry name" value="PLP-dependent transferases"/>
    <property type="match status" value="1"/>
</dbReference>
<gene>
    <name evidence="1" type="ORF">S06H3_30988</name>
</gene>
<dbReference type="InterPro" id="IPR015424">
    <property type="entry name" value="PyrdxlP-dep_Trfase"/>
</dbReference>
<feature type="non-terminal residue" evidence="1">
    <location>
        <position position="38"/>
    </location>
</feature>
<dbReference type="Gene3D" id="3.40.640.10">
    <property type="entry name" value="Type I PLP-dependent aspartate aminotransferase-like (Major domain)"/>
    <property type="match status" value="1"/>
</dbReference>
<dbReference type="AlphaFoldDB" id="X1MWD3"/>
<proteinExistence type="predicted"/>
<organism evidence="1">
    <name type="scientific">marine sediment metagenome</name>
    <dbReference type="NCBI Taxonomy" id="412755"/>
    <lineage>
        <taxon>unclassified sequences</taxon>
        <taxon>metagenomes</taxon>
        <taxon>ecological metagenomes</taxon>
    </lineage>
</organism>
<reference evidence="1" key="1">
    <citation type="journal article" date="2014" name="Front. Microbiol.">
        <title>High frequency of phylogenetically diverse reductive dehalogenase-homologous genes in deep subseafloor sedimentary metagenomes.</title>
        <authorList>
            <person name="Kawai M."/>
            <person name="Futagami T."/>
            <person name="Toyoda A."/>
            <person name="Takaki Y."/>
            <person name="Nishi S."/>
            <person name="Hori S."/>
            <person name="Arai W."/>
            <person name="Tsubouchi T."/>
            <person name="Morono Y."/>
            <person name="Uchiyama I."/>
            <person name="Ito T."/>
            <person name="Fujiyama A."/>
            <person name="Inagaki F."/>
            <person name="Takami H."/>
        </authorList>
    </citation>
    <scope>NUCLEOTIDE SEQUENCE</scope>
    <source>
        <strain evidence="1">Expedition CK06-06</strain>
    </source>
</reference>
<accession>X1MWD3</accession>
<dbReference type="EMBL" id="BARV01018304">
    <property type="protein sequence ID" value="GAI18975.1"/>
    <property type="molecule type" value="Genomic_DNA"/>
</dbReference>
<evidence type="ECO:0000313" key="1">
    <source>
        <dbReference type="EMBL" id="GAI18975.1"/>
    </source>
</evidence>
<name>X1MWD3_9ZZZZ</name>
<dbReference type="InterPro" id="IPR015421">
    <property type="entry name" value="PyrdxlP-dep_Trfase_major"/>
</dbReference>
<protein>
    <submittedName>
        <fullName evidence="1">Uncharacterized protein</fullName>
    </submittedName>
</protein>